<dbReference type="OrthoDB" id="5621159at2"/>
<keyword evidence="1" id="KW-0812">Transmembrane</keyword>
<dbReference type="PROSITE" id="PS50234">
    <property type="entry name" value="VWFA"/>
    <property type="match status" value="1"/>
</dbReference>
<reference evidence="3 4" key="1">
    <citation type="submission" date="2017-09" db="EMBL/GenBank/DDBJ databases">
        <authorList>
            <person name="Ehlers B."/>
            <person name="Leendertz F.H."/>
        </authorList>
    </citation>
    <scope>NUCLEOTIDE SEQUENCE [LARGE SCALE GENOMIC DNA]</scope>
    <source>
        <strain evidence="3 4">DSM 46844</strain>
    </source>
</reference>
<dbReference type="EMBL" id="OBDO01000005">
    <property type="protein sequence ID" value="SNX96699.1"/>
    <property type="molecule type" value="Genomic_DNA"/>
</dbReference>
<protein>
    <submittedName>
        <fullName evidence="3">von Willebrand factor type A domain-containing protein</fullName>
    </submittedName>
</protein>
<evidence type="ECO:0000256" key="1">
    <source>
        <dbReference type="SAM" id="Phobius"/>
    </source>
</evidence>
<keyword evidence="1" id="KW-0472">Membrane</keyword>
<feature type="transmembrane region" description="Helical" evidence="1">
    <location>
        <begin position="20"/>
        <end position="41"/>
    </location>
</feature>
<dbReference type="RefSeq" id="WP_097206714.1">
    <property type="nucleotide sequence ID" value="NZ_JACHXB010000001.1"/>
</dbReference>
<name>A0A285EC55_9ACTN</name>
<evidence type="ECO:0000313" key="3">
    <source>
        <dbReference type="EMBL" id="SNX96699.1"/>
    </source>
</evidence>
<keyword evidence="4" id="KW-1185">Reference proteome</keyword>
<feature type="domain" description="VWFA" evidence="2">
    <location>
        <begin position="349"/>
        <end position="544"/>
    </location>
</feature>
<sequence>MGRHADRSAGRRVAGLTPQVLVAVAVAAVVLVAAGITWWAVGSGDGDCARTDVVRVAVAPELAPVAEQVLAGAEGLREQDCASAQVTAQEPLQTVGDLGALEAADLPHLWVPDSSLWPARAGEAPLETAGSVATSPVVLATSRAAVDALGWSAEPPGWGEALAGEQSLAVPDLATSAEGLAALSAVRTALGADEDADNAVVQAVLAAERGPSVSPAAALEAGSADDVDAPLVPVSEQEVVATNAGAEDPALVAVYPREGSPSLDYPVVRVGSASGADAAAVNAAVRALTSDAARTAVLDAGFRDADGTPPTGAGPSTGIQEAAPEALLLDPGQVQSLLGQLAELAAPSRILTVFDVSTSMEAPAGGGTRATLARDAAKSALSLVPGNFALGLWVFASELEGDQDWTELVPTRTLETQTDGREQRDLLDEQLDSIPDRLTPGGTGLYDTTLAAVRAARADYDPTAVNSVLMVTDGTNEDDGLSLEALLETVAEETDPERPVKVIGVALGPDADLDALEQIAAATDGAAYSAVDPTALQTVLFDALRQREG</sequence>
<dbReference type="SUPFAM" id="SSF53300">
    <property type="entry name" value="vWA-like"/>
    <property type="match status" value="1"/>
</dbReference>
<dbReference type="Gene3D" id="3.40.50.410">
    <property type="entry name" value="von Willebrand factor, type A domain"/>
    <property type="match status" value="1"/>
</dbReference>
<gene>
    <name evidence="3" type="ORF">SAMN06893097_10533</name>
</gene>
<evidence type="ECO:0000313" key="4">
    <source>
        <dbReference type="Proteomes" id="UP000219514"/>
    </source>
</evidence>
<proteinExistence type="predicted"/>
<keyword evidence="1" id="KW-1133">Transmembrane helix</keyword>
<accession>A0A285EC55</accession>
<evidence type="ECO:0000259" key="2">
    <source>
        <dbReference type="PROSITE" id="PS50234"/>
    </source>
</evidence>
<dbReference type="AlphaFoldDB" id="A0A285EC55"/>
<dbReference type="Proteomes" id="UP000219514">
    <property type="component" value="Unassembled WGS sequence"/>
</dbReference>
<dbReference type="InterPro" id="IPR002035">
    <property type="entry name" value="VWF_A"/>
</dbReference>
<dbReference type="InterPro" id="IPR036465">
    <property type="entry name" value="vWFA_dom_sf"/>
</dbReference>
<organism evidence="3 4">
    <name type="scientific">Geodermatophilus sabuli</name>
    <dbReference type="NCBI Taxonomy" id="1564158"/>
    <lineage>
        <taxon>Bacteria</taxon>
        <taxon>Bacillati</taxon>
        <taxon>Actinomycetota</taxon>
        <taxon>Actinomycetes</taxon>
        <taxon>Geodermatophilales</taxon>
        <taxon>Geodermatophilaceae</taxon>
        <taxon>Geodermatophilus</taxon>
    </lineage>
</organism>
<dbReference type="SMART" id="SM00327">
    <property type="entry name" value="VWA"/>
    <property type="match status" value="1"/>
</dbReference>